<protein>
    <submittedName>
        <fullName evidence="2">Uncharacterized protein</fullName>
    </submittedName>
</protein>
<accession>D0N835</accession>
<organism evidence="2 3">
    <name type="scientific">Phytophthora infestans (strain T30-4)</name>
    <name type="common">Potato late blight agent</name>
    <dbReference type="NCBI Taxonomy" id="403677"/>
    <lineage>
        <taxon>Eukaryota</taxon>
        <taxon>Sar</taxon>
        <taxon>Stramenopiles</taxon>
        <taxon>Oomycota</taxon>
        <taxon>Peronosporomycetes</taxon>
        <taxon>Peronosporales</taxon>
        <taxon>Peronosporaceae</taxon>
        <taxon>Phytophthora</taxon>
    </lineage>
</organism>
<feature type="compositionally biased region" description="Polar residues" evidence="1">
    <location>
        <begin position="108"/>
        <end position="117"/>
    </location>
</feature>
<proteinExistence type="predicted"/>
<dbReference type="KEGG" id="pif:PITG_06779"/>
<evidence type="ECO:0000313" key="3">
    <source>
        <dbReference type="Proteomes" id="UP000006643"/>
    </source>
</evidence>
<name>D0N835_PHYIT</name>
<dbReference type="VEuPathDB" id="FungiDB:PITG_06779"/>
<dbReference type="AlphaFoldDB" id="D0N835"/>
<dbReference type="EMBL" id="DS028127">
    <property type="protein sequence ID" value="EEY53152.1"/>
    <property type="molecule type" value="Genomic_DNA"/>
</dbReference>
<evidence type="ECO:0000313" key="2">
    <source>
        <dbReference type="EMBL" id="EEY53152.1"/>
    </source>
</evidence>
<dbReference type="RefSeq" id="XP_002904770.1">
    <property type="nucleotide sequence ID" value="XM_002904724.1"/>
</dbReference>
<feature type="region of interest" description="Disordered" evidence="1">
    <location>
        <begin position="1"/>
        <end position="27"/>
    </location>
</feature>
<evidence type="ECO:0000256" key="1">
    <source>
        <dbReference type="SAM" id="MobiDB-lite"/>
    </source>
</evidence>
<feature type="region of interest" description="Disordered" evidence="1">
    <location>
        <begin position="82"/>
        <end position="129"/>
    </location>
</feature>
<gene>
    <name evidence="2" type="ORF">PITG_06779</name>
</gene>
<sequence>MRDNDGENGPADTGGIVQEGGPPSPARAGKCCAMIRLRKTMWVLAKDVESVFSLGVWEATLLSPETHPAQLVSAVRHVDEEAGPKTAPKFGGDAGGNVKDVCEGGNGDDSTLGNASKGQVGDGDEDDEVLLPTSWGEYRRSFFGDCKAGPALDGLHSRLVPTATYKR</sequence>
<reference evidence="3" key="1">
    <citation type="journal article" date="2009" name="Nature">
        <title>Genome sequence and analysis of the Irish potato famine pathogen Phytophthora infestans.</title>
        <authorList>
            <consortium name="The Broad Institute Genome Sequencing Platform"/>
            <person name="Haas B.J."/>
            <person name="Kamoun S."/>
            <person name="Zody M.C."/>
            <person name="Jiang R.H."/>
            <person name="Handsaker R.E."/>
            <person name="Cano L.M."/>
            <person name="Grabherr M."/>
            <person name="Kodira C.D."/>
            <person name="Raffaele S."/>
            <person name="Torto-Alalibo T."/>
            <person name="Bozkurt T.O."/>
            <person name="Ah-Fong A.M."/>
            <person name="Alvarado L."/>
            <person name="Anderson V.L."/>
            <person name="Armstrong M.R."/>
            <person name="Avrova A."/>
            <person name="Baxter L."/>
            <person name="Beynon J."/>
            <person name="Boevink P.C."/>
            <person name="Bollmann S.R."/>
            <person name="Bos J.I."/>
            <person name="Bulone V."/>
            <person name="Cai G."/>
            <person name="Cakir C."/>
            <person name="Carrington J.C."/>
            <person name="Chawner M."/>
            <person name="Conti L."/>
            <person name="Costanzo S."/>
            <person name="Ewan R."/>
            <person name="Fahlgren N."/>
            <person name="Fischbach M.A."/>
            <person name="Fugelstad J."/>
            <person name="Gilroy E.M."/>
            <person name="Gnerre S."/>
            <person name="Green P.J."/>
            <person name="Grenville-Briggs L.J."/>
            <person name="Griffith J."/>
            <person name="Grunwald N.J."/>
            <person name="Horn K."/>
            <person name="Horner N.R."/>
            <person name="Hu C.H."/>
            <person name="Huitema E."/>
            <person name="Jeong D.H."/>
            <person name="Jones A.M."/>
            <person name="Jones J.D."/>
            <person name="Jones R.W."/>
            <person name="Karlsson E.K."/>
            <person name="Kunjeti S.G."/>
            <person name="Lamour K."/>
            <person name="Liu Z."/>
            <person name="Ma L."/>
            <person name="Maclean D."/>
            <person name="Chibucos M.C."/>
            <person name="McDonald H."/>
            <person name="McWalters J."/>
            <person name="Meijer H.J."/>
            <person name="Morgan W."/>
            <person name="Morris P.F."/>
            <person name="Munro C.A."/>
            <person name="O'Neill K."/>
            <person name="Ospina-Giraldo M."/>
            <person name="Pinzon A."/>
            <person name="Pritchard L."/>
            <person name="Ramsahoye B."/>
            <person name="Ren Q."/>
            <person name="Restrepo S."/>
            <person name="Roy S."/>
            <person name="Sadanandom A."/>
            <person name="Savidor A."/>
            <person name="Schornack S."/>
            <person name="Schwartz D.C."/>
            <person name="Schumann U.D."/>
            <person name="Schwessinger B."/>
            <person name="Seyer L."/>
            <person name="Sharpe T."/>
            <person name="Silvar C."/>
            <person name="Song J."/>
            <person name="Studholme D.J."/>
            <person name="Sykes S."/>
            <person name="Thines M."/>
            <person name="van de Vondervoort P.J."/>
            <person name="Phuntumart V."/>
            <person name="Wawra S."/>
            <person name="Weide R."/>
            <person name="Win J."/>
            <person name="Young C."/>
            <person name="Zhou S."/>
            <person name="Fry W."/>
            <person name="Meyers B.C."/>
            <person name="van West P."/>
            <person name="Ristaino J."/>
            <person name="Govers F."/>
            <person name="Birch P.R."/>
            <person name="Whisson S.C."/>
            <person name="Judelson H.S."/>
            <person name="Nusbaum C."/>
        </authorList>
    </citation>
    <scope>NUCLEOTIDE SEQUENCE [LARGE SCALE GENOMIC DNA]</scope>
    <source>
        <strain evidence="3">T30-4</strain>
    </source>
</reference>
<dbReference type="InParanoid" id="D0N835"/>
<keyword evidence="3" id="KW-1185">Reference proteome</keyword>
<dbReference type="HOGENOM" id="CLU_1597664_0_0_1"/>
<dbReference type="GeneID" id="9463107"/>
<dbReference type="Proteomes" id="UP000006643">
    <property type="component" value="Unassembled WGS sequence"/>
</dbReference>